<protein>
    <submittedName>
        <fullName evidence="11">Growth hormone secretagogue receptor type 1-like isoform X1</fullName>
    </submittedName>
</protein>
<evidence type="ECO:0000256" key="5">
    <source>
        <dbReference type="ARBA" id="ARBA00023136"/>
    </source>
</evidence>
<evidence type="ECO:0000259" key="9">
    <source>
        <dbReference type="PROSITE" id="PS50262"/>
    </source>
</evidence>
<feature type="transmembrane region" description="Helical" evidence="8">
    <location>
        <begin position="91"/>
        <end position="112"/>
    </location>
</feature>
<dbReference type="GO" id="GO:0005886">
    <property type="term" value="C:plasma membrane"/>
    <property type="evidence" value="ECO:0007669"/>
    <property type="project" value="TreeGrafter"/>
</dbReference>
<reference evidence="11" key="1">
    <citation type="submission" date="2025-08" db="UniProtKB">
        <authorList>
            <consortium name="RefSeq"/>
        </authorList>
    </citation>
    <scope>IDENTIFICATION</scope>
</reference>
<feature type="transmembrane region" description="Helical" evidence="8">
    <location>
        <begin position="121"/>
        <end position="140"/>
    </location>
</feature>
<dbReference type="GO" id="GO:0004930">
    <property type="term" value="F:G protein-coupled receptor activity"/>
    <property type="evidence" value="ECO:0007669"/>
    <property type="project" value="UniProtKB-KW"/>
</dbReference>
<feature type="transmembrane region" description="Helical" evidence="8">
    <location>
        <begin position="333"/>
        <end position="356"/>
    </location>
</feature>
<keyword evidence="5 8" id="KW-0472">Membrane</keyword>
<dbReference type="InterPro" id="IPR000276">
    <property type="entry name" value="GPCR_Rhodpsn"/>
</dbReference>
<dbReference type="Gene3D" id="1.20.1070.10">
    <property type="entry name" value="Rhodopsin 7-helix transmembrane proteins"/>
    <property type="match status" value="1"/>
</dbReference>
<dbReference type="InterPro" id="IPR017452">
    <property type="entry name" value="GPCR_Rhodpsn_7TM"/>
</dbReference>
<dbReference type="PANTHER" id="PTHR24243:SF233">
    <property type="entry name" value="THYROTROPIN-RELEASING HORMONE RECEPTOR"/>
    <property type="match status" value="1"/>
</dbReference>
<accession>A0A9W3BPE9</accession>
<dbReference type="SUPFAM" id="SSF81321">
    <property type="entry name" value="Family A G protein-coupled receptor-like"/>
    <property type="match status" value="1"/>
</dbReference>
<evidence type="ECO:0000256" key="2">
    <source>
        <dbReference type="ARBA" id="ARBA00022692"/>
    </source>
</evidence>
<evidence type="ECO:0000256" key="4">
    <source>
        <dbReference type="ARBA" id="ARBA00023040"/>
    </source>
</evidence>
<dbReference type="RefSeq" id="XP_055901411.1">
    <property type="nucleotide sequence ID" value="XM_056045436.1"/>
</dbReference>
<evidence type="ECO:0000256" key="7">
    <source>
        <dbReference type="ARBA" id="ARBA00023224"/>
    </source>
</evidence>
<dbReference type="PROSITE" id="PS50262">
    <property type="entry name" value="G_PROTEIN_RECEP_F1_2"/>
    <property type="match status" value="1"/>
</dbReference>
<sequence length="403" mass="45869">MTMLSFSRLHVQVVLPLFSMSENIMNTSESFLSNIGTTDQTLLNDLTQVYTTVGQVTRLSTVGSSPPTTPCPLDNFACQPLIIAAVNFNIYGAYVAYALGIPGNALACIILAKMKPFNSSIIWLIILTFTDFLNLTMRFVNGRVPGYEDWSCRMFYIFGQTFTFTSYLYVLGLTCERFIAVQFPLKMNQWCTIRRSILAVSICLVICLGQSLYVIEVYRANFFKDCVLREKYKDTWGYLYENFFQTTVLKLLPIVLLILLNILIVRRLNRAKKVQSKMTESLNKDKARQQKQINRMLTASSICLFICVMPEILYCYCNPLIEYSPFGNRSRIILINVYSVMKLYNSALNFLLYFIAASKFRSEFLSLVTCNRLGRKEQTGKSTLHNVTSVTKATSVGYSPTVS</sequence>
<keyword evidence="6" id="KW-0675">Receptor</keyword>
<name>A0A9W3BPE9_BIOGL</name>
<feature type="transmembrane region" description="Helical" evidence="8">
    <location>
        <begin position="155"/>
        <end position="175"/>
    </location>
</feature>
<evidence type="ECO:0000256" key="1">
    <source>
        <dbReference type="ARBA" id="ARBA00004141"/>
    </source>
</evidence>
<feature type="domain" description="G-protein coupled receptors family 1 profile" evidence="9">
    <location>
        <begin position="103"/>
        <end position="353"/>
    </location>
</feature>
<dbReference type="OrthoDB" id="6145745at2759"/>
<organism evidence="10 11">
    <name type="scientific">Biomphalaria glabrata</name>
    <name type="common">Bloodfluke planorb</name>
    <name type="synonym">Freshwater snail</name>
    <dbReference type="NCBI Taxonomy" id="6526"/>
    <lineage>
        <taxon>Eukaryota</taxon>
        <taxon>Metazoa</taxon>
        <taxon>Spiralia</taxon>
        <taxon>Lophotrochozoa</taxon>
        <taxon>Mollusca</taxon>
        <taxon>Gastropoda</taxon>
        <taxon>Heterobranchia</taxon>
        <taxon>Euthyneura</taxon>
        <taxon>Panpulmonata</taxon>
        <taxon>Hygrophila</taxon>
        <taxon>Lymnaeoidea</taxon>
        <taxon>Planorbidae</taxon>
        <taxon>Biomphalaria</taxon>
    </lineage>
</organism>
<dbReference type="GeneID" id="106058503"/>
<proteinExistence type="predicted"/>
<feature type="transmembrane region" description="Helical" evidence="8">
    <location>
        <begin position="243"/>
        <end position="265"/>
    </location>
</feature>
<dbReference type="PROSITE" id="PS00237">
    <property type="entry name" value="G_PROTEIN_RECEP_F1_1"/>
    <property type="match status" value="1"/>
</dbReference>
<evidence type="ECO:0000256" key="3">
    <source>
        <dbReference type="ARBA" id="ARBA00022989"/>
    </source>
</evidence>
<evidence type="ECO:0000313" key="10">
    <source>
        <dbReference type="Proteomes" id="UP001165740"/>
    </source>
</evidence>
<dbReference type="Pfam" id="PF00001">
    <property type="entry name" value="7tm_1"/>
    <property type="match status" value="1"/>
</dbReference>
<keyword evidence="4" id="KW-0297">G-protein coupled receptor</keyword>
<dbReference type="PANTHER" id="PTHR24243">
    <property type="entry name" value="G-PROTEIN COUPLED RECEPTOR"/>
    <property type="match status" value="1"/>
</dbReference>
<keyword evidence="7" id="KW-0807">Transducer</keyword>
<evidence type="ECO:0000313" key="11">
    <source>
        <dbReference type="RefSeq" id="XP_055901411.1"/>
    </source>
</evidence>
<gene>
    <name evidence="11" type="primary">LOC106058503</name>
</gene>
<evidence type="ECO:0000256" key="8">
    <source>
        <dbReference type="SAM" id="Phobius"/>
    </source>
</evidence>
<feature type="transmembrane region" description="Helical" evidence="8">
    <location>
        <begin position="296"/>
        <end position="321"/>
    </location>
</feature>
<keyword evidence="2 8" id="KW-0812">Transmembrane</keyword>
<keyword evidence="10" id="KW-1185">Reference proteome</keyword>
<feature type="transmembrane region" description="Helical" evidence="8">
    <location>
        <begin position="196"/>
        <end position="215"/>
    </location>
</feature>
<dbReference type="Proteomes" id="UP001165740">
    <property type="component" value="Chromosome 11"/>
</dbReference>
<evidence type="ECO:0000256" key="6">
    <source>
        <dbReference type="ARBA" id="ARBA00023170"/>
    </source>
</evidence>
<dbReference type="AlphaFoldDB" id="A0A9W3BPE9"/>
<comment type="subcellular location">
    <subcellularLocation>
        <location evidence="1">Membrane</location>
        <topology evidence="1">Multi-pass membrane protein</topology>
    </subcellularLocation>
</comment>
<dbReference type="OMA" id="CTIRRAM"/>
<keyword evidence="3 8" id="KW-1133">Transmembrane helix</keyword>